<protein>
    <submittedName>
        <fullName evidence="1">Polyketide cyclase / dehydrase and lipid transport</fullName>
    </submittedName>
</protein>
<dbReference type="RefSeq" id="WP_158015914.1">
    <property type="nucleotide sequence ID" value="NZ_CBCSKE010000016.1"/>
</dbReference>
<dbReference type="EMBL" id="LR130759">
    <property type="protein sequence ID" value="VDM87855.1"/>
    <property type="molecule type" value="Genomic_DNA"/>
</dbReference>
<dbReference type="Pfam" id="PF10604">
    <property type="entry name" value="Polyketide_cyc2"/>
    <property type="match status" value="1"/>
</dbReference>
<reference evidence="2" key="1">
    <citation type="submission" date="2018-02" db="EMBL/GenBank/DDBJ databases">
        <authorList>
            <person name="Seth-Smith MB H."/>
            <person name="Seth-Smith H."/>
        </authorList>
    </citation>
    <scope>NUCLEOTIDE SEQUENCE [LARGE SCALE GENOMIC DNA]</scope>
</reference>
<dbReference type="AlphaFoldDB" id="A0A3S4BGQ7"/>
<evidence type="ECO:0000313" key="2">
    <source>
        <dbReference type="Proteomes" id="UP000269998"/>
    </source>
</evidence>
<evidence type="ECO:0000313" key="1">
    <source>
        <dbReference type="EMBL" id="VDM87855.1"/>
    </source>
</evidence>
<keyword evidence="2" id="KW-1185">Reference proteome</keyword>
<name>A0A3S4BGQ7_9MYCO</name>
<accession>A0A3S4BGQ7</accession>
<dbReference type="OrthoDB" id="5182747at2"/>
<dbReference type="SUPFAM" id="SSF55961">
    <property type="entry name" value="Bet v1-like"/>
    <property type="match status" value="1"/>
</dbReference>
<gene>
    <name evidence="1" type="ORF">MB901379_01405</name>
</gene>
<dbReference type="Gene3D" id="3.30.530.20">
    <property type="match status" value="1"/>
</dbReference>
<sequence length="155" mass="16669">MVLDGGVADISRSRTIAAQPREIWDILADFGALSSWADGVDHSCVLNHGPNGALLGTTRRVQVGGNALIERITEFDAPTTLAYDIEGLPTRLRNVANRWTLQPDGDATVVRLTSTIEVGTGRPAQMLQWVALRALAKQSDAMLAGLANRLEQTHA</sequence>
<organism evidence="1 2">
    <name type="scientific">Mycobacterium basiliense</name>
    <dbReference type="NCBI Taxonomy" id="2094119"/>
    <lineage>
        <taxon>Bacteria</taxon>
        <taxon>Bacillati</taxon>
        <taxon>Actinomycetota</taxon>
        <taxon>Actinomycetes</taxon>
        <taxon>Mycobacteriales</taxon>
        <taxon>Mycobacteriaceae</taxon>
        <taxon>Mycobacterium</taxon>
    </lineage>
</organism>
<dbReference type="KEGG" id="mbai:MB901379_01405"/>
<dbReference type="Proteomes" id="UP000269998">
    <property type="component" value="Chromosome"/>
</dbReference>
<proteinExistence type="predicted"/>
<dbReference type="CDD" id="cd07821">
    <property type="entry name" value="PYR_PYL_RCAR_like"/>
    <property type="match status" value="1"/>
</dbReference>
<dbReference type="InterPro" id="IPR023393">
    <property type="entry name" value="START-like_dom_sf"/>
</dbReference>
<dbReference type="InterPro" id="IPR019587">
    <property type="entry name" value="Polyketide_cyclase/dehydratase"/>
</dbReference>